<feature type="compositionally biased region" description="Low complexity" evidence="6">
    <location>
        <begin position="42"/>
        <end position="55"/>
    </location>
</feature>
<evidence type="ECO:0000313" key="8">
    <source>
        <dbReference type="EMBL" id="HAF72493.1"/>
    </source>
</evidence>
<dbReference type="Pfam" id="PF00960">
    <property type="entry name" value="Neocarzinostat"/>
    <property type="match status" value="1"/>
</dbReference>
<dbReference type="InterPro" id="IPR002186">
    <property type="entry name" value="Neocarzinostatin_fam"/>
</dbReference>
<evidence type="ECO:0000313" key="9">
    <source>
        <dbReference type="Proteomes" id="UP000260925"/>
    </source>
</evidence>
<dbReference type="EMBL" id="DMDD01000138">
    <property type="protein sequence ID" value="HAF72493.1"/>
    <property type="molecule type" value="Genomic_DNA"/>
</dbReference>
<dbReference type="Proteomes" id="UP000260925">
    <property type="component" value="Unassembled WGS sequence"/>
</dbReference>
<keyword evidence="4" id="KW-0238">DNA-binding</keyword>
<evidence type="ECO:0000256" key="6">
    <source>
        <dbReference type="SAM" id="MobiDB-lite"/>
    </source>
</evidence>
<dbReference type="PROSITE" id="PS51257">
    <property type="entry name" value="PROKAR_LIPOPROTEIN"/>
    <property type="match status" value="1"/>
</dbReference>
<proteinExistence type="inferred from homology"/>
<dbReference type="GO" id="GO:0003677">
    <property type="term" value="F:DNA binding"/>
    <property type="evidence" value="ECO:0007669"/>
    <property type="project" value="UniProtKB-KW"/>
</dbReference>
<name>A0A3B9QUA1_9CORY</name>
<keyword evidence="5" id="KW-1015">Disulfide bond</keyword>
<sequence length="203" mass="20792">MTPLTLRSPLVRRSAAVAAAAVLSLGLAACSDDESPEDANERAAQAAEEALSELNQEVEEDAGSADDSAEETPADDPGEPQITADKTQDLADGDKITVTVRGLDVEGGYYVGICKAGTGADAAGEGGAPDCTGDREDSKWITAEGSVRGTDHVDADGDAEVELTVSEQGDAVDCSTDKCVLKVFGDHTNGFREVGEAPVSFAS</sequence>
<dbReference type="AlphaFoldDB" id="A0A3B9QUA1"/>
<dbReference type="InterPro" id="IPR027273">
    <property type="entry name" value="Neocarzinostatin-like"/>
</dbReference>
<dbReference type="GO" id="GO:0042742">
    <property type="term" value="P:defense response to bacterium"/>
    <property type="evidence" value="ECO:0007669"/>
    <property type="project" value="UniProtKB-KW"/>
</dbReference>
<accession>A0A3B9QUA1</accession>
<evidence type="ECO:0000256" key="5">
    <source>
        <dbReference type="ARBA" id="ARBA00023157"/>
    </source>
</evidence>
<dbReference type="SUPFAM" id="SSF49319">
    <property type="entry name" value="Actinoxanthin-like"/>
    <property type="match status" value="1"/>
</dbReference>
<feature type="chain" id="PRO_5038576807" evidence="7">
    <location>
        <begin position="29"/>
        <end position="203"/>
    </location>
</feature>
<feature type="signal peptide" evidence="7">
    <location>
        <begin position="1"/>
        <end position="28"/>
    </location>
</feature>
<comment type="caution">
    <text evidence="8">The sequence shown here is derived from an EMBL/GenBank/DDBJ whole genome shotgun (WGS) entry which is preliminary data.</text>
</comment>
<feature type="region of interest" description="Disordered" evidence="6">
    <location>
        <begin position="31"/>
        <end position="90"/>
    </location>
</feature>
<evidence type="ECO:0000256" key="7">
    <source>
        <dbReference type="SAM" id="SignalP"/>
    </source>
</evidence>
<dbReference type="Gene3D" id="2.60.40.230">
    <property type="entry name" value="Neocarzinostatin-like"/>
    <property type="match status" value="1"/>
</dbReference>
<organism evidence="8 9">
    <name type="scientific">Corynebacterium variabile</name>
    <dbReference type="NCBI Taxonomy" id="1727"/>
    <lineage>
        <taxon>Bacteria</taxon>
        <taxon>Bacillati</taxon>
        <taxon>Actinomycetota</taxon>
        <taxon>Actinomycetes</taxon>
        <taxon>Mycobacteriales</taxon>
        <taxon>Corynebacteriaceae</taxon>
        <taxon>Corynebacterium</taxon>
    </lineage>
</organism>
<evidence type="ECO:0000256" key="1">
    <source>
        <dbReference type="ARBA" id="ARBA00010648"/>
    </source>
</evidence>
<evidence type="ECO:0000256" key="4">
    <source>
        <dbReference type="ARBA" id="ARBA00023125"/>
    </source>
</evidence>
<keyword evidence="3" id="KW-0044">Antibiotic</keyword>
<evidence type="ECO:0000256" key="3">
    <source>
        <dbReference type="ARBA" id="ARBA00023022"/>
    </source>
</evidence>
<reference evidence="8 9" key="1">
    <citation type="journal article" date="2018" name="Nat. Biotechnol.">
        <title>A standardized bacterial taxonomy based on genome phylogeny substantially revises the tree of life.</title>
        <authorList>
            <person name="Parks D.H."/>
            <person name="Chuvochina M."/>
            <person name="Waite D.W."/>
            <person name="Rinke C."/>
            <person name="Skarshewski A."/>
            <person name="Chaumeil P.A."/>
            <person name="Hugenholtz P."/>
        </authorList>
    </citation>
    <scope>NUCLEOTIDE SEQUENCE [LARGE SCALE GENOMIC DNA]</scope>
    <source>
        <strain evidence="8">UBA9851</strain>
    </source>
</reference>
<protein>
    <submittedName>
        <fullName evidence="8">Thiamine biosynthesis protein</fullName>
    </submittedName>
</protein>
<gene>
    <name evidence="8" type="ORF">DCL06_06035</name>
</gene>
<keyword evidence="7" id="KW-0732">Signal</keyword>
<evidence type="ECO:0000256" key="2">
    <source>
        <dbReference type="ARBA" id="ARBA00022529"/>
    </source>
</evidence>
<feature type="compositionally biased region" description="Acidic residues" evidence="6">
    <location>
        <begin position="56"/>
        <end position="78"/>
    </location>
</feature>
<keyword evidence="2" id="KW-0929">Antimicrobial</keyword>
<comment type="similarity">
    <text evidence="1">Belongs to the neocarzinostatin family.</text>
</comment>